<evidence type="ECO:0000313" key="3">
    <source>
        <dbReference type="Proteomes" id="UP000006101"/>
    </source>
</evidence>
<name>K0B1R8_9ARCH</name>
<dbReference type="EMBL" id="CP003842">
    <property type="protein sequence ID" value="AFS79928.1"/>
    <property type="molecule type" value="Genomic_DNA"/>
</dbReference>
<dbReference type="InterPro" id="IPR001920">
    <property type="entry name" value="Asp/Glu_race"/>
</dbReference>
<dbReference type="HOGENOM" id="CLU_052344_1_0_2"/>
<gene>
    <name evidence="2" type="ORF">NKOR_00010</name>
</gene>
<dbReference type="AlphaFoldDB" id="K0B1R8"/>
<dbReference type="Proteomes" id="UP000006101">
    <property type="component" value="Chromosome"/>
</dbReference>
<evidence type="ECO:0000256" key="1">
    <source>
        <dbReference type="ARBA" id="ARBA00023235"/>
    </source>
</evidence>
<dbReference type="Gene3D" id="3.40.50.1860">
    <property type="match status" value="2"/>
</dbReference>
<dbReference type="PANTHER" id="PTHR21198">
    <property type="entry name" value="GLUTAMATE RACEMASE"/>
    <property type="match status" value="1"/>
</dbReference>
<keyword evidence="1" id="KW-0413">Isomerase</keyword>
<evidence type="ECO:0000313" key="2">
    <source>
        <dbReference type="EMBL" id="AFS79928.1"/>
    </source>
</evidence>
<dbReference type="RefSeq" id="WP_014962321.1">
    <property type="nucleotide sequence ID" value="NC_018655.1"/>
</dbReference>
<proteinExistence type="predicted"/>
<dbReference type="STRING" id="1229908.NKOR_00010"/>
<dbReference type="GeneID" id="13724738"/>
<protein>
    <submittedName>
        <fullName evidence="2">Glutamate racemase</fullName>
    </submittedName>
</protein>
<dbReference type="PATRIC" id="fig|1229908.8.peg.1"/>
<dbReference type="GO" id="GO:0016855">
    <property type="term" value="F:racemase and epimerase activity, acting on amino acids and derivatives"/>
    <property type="evidence" value="ECO:0007669"/>
    <property type="project" value="InterPro"/>
</dbReference>
<organism evidence="2 3">
    <name type="scientific">Candidatus Nitrosopumilus koreensis AR1</name>
    <dbReference type="NCBI Taxonomy" id="1229908"/>
    <lineage>
        <taxon>Archaea</taxon>
        <taxon>Nitrososphaerota</taxon>
        <taxon>Nitrososphaeria</taxon>
        <taxon>Nitrosopumilales</taxon>
        <taxon>Nitrosopumilaceae</taxon>
        <taxon>Nitrosopumilus</taxon>
    </lineage>
</organism>
<dbReference type="PANTHER" id="PTHR21198:SF3">
    <property type="entry name" value="GLUTAMATE RACEMASE"/>
    <property type="match status" value="1"/>
</dbReference>
<dbReference type="KEGG" id="nkr:NKOR_00010"/>
<dbReference type="SUPFAM" id="SSF53681">
    <property type="entry name" value="Aspartate/glutamate racemase"/>
    <property type="match status" value="2"/>
</dbReference>
<reference evidence="2 3" key="1">
    <citation type="journal article" date="2012" name="J. Bacteriol.">
        <title>Draft Genome Sequence of an Ammonia-Oxidizing Archaeon, "Candidatus Nitrosopumilus koreensis" AR1, from Marine Sediment.</title>
        <authorList>
            <person name="Park S.J."/>
            <person name="Kim J.G."/>
            <person name="Jung M.Y."/>
            <person name="Kim S.J."/>
            <person name="Cha I.T."/>
            <person name="Kwon K."/>
            <person name="Lee J.H."/>
            <person name="Rhee S.K."/>
        </authorList>
    </citation>
    <scope>NUCLEOTIDE SEQUENCE [LARGE SCALE GENOMIC DNA]</scope>
    <source>
        <strain evidence="2 3">AR1</strain>
    </source>
</reference>
<sequence>MARIAVFDSGLGSLSIIQEMQKSFKSQIIYFADQQNYPYGKKSQAQLNRIMKKSIKLLHGFSPDFIVVASNTPSLMLNLSTSKIFDVKPPLKEAKKLSKSKHIGILATESAIRSKGMSKYIQKNISKSFKISKINGSKLVDLVESGKFLTEKKFCKKIIKKELKILVQNQIDVVTLSSTHLPFLKKYLEQEFPNIRFIDPGNIVAKKIFLKIKNTQSKRNSLKIFTSGNIKSFQSKLSKIGIKNKVNFLTF</sequence>
<accession>K0B1R8</accession>
<keyword evidence="3" id="KW-1185">Reference proteome</keyword>